<gene>
    <name evidence="4" type="primary">jg3796</name>
    <name evidence="4" type="ORF">PAEG_LOCUS8414</name>
</gene>
<feature type="domain" description="BESS" evidence="3">
    <location>
        <begin position="103"/>
        <end position="142"/>
    </location>
</feature>
<sequence length="234" mass="26635">MKKMKTTPSGSGASSKAKYIYFERLMFLERSTRNKATESNINTTSVTAEEQEFSGDGEDVMRPPLSQVKKKKKLNAADEEFLAIINKNLTSRNQPQTSNQMESDDDKLFCMSLHKELIKIPEENRLQTKIELMKVLQAQQTMYDKPSAVRSAYQPSTQYHYQVGLTQRGQRDYFEETGYNTTESLTSSLSPATYNRGYFTTPRNTLAQNTLPTTPSPASTQDSQESELMELYNN</sequence>
<evidence type="ECO:0000259" key="3">
    <source>
        <dbReference type="PROSITE" id="PS51031"/>
    </source>
</evidence>
<dbReference type="AlphaFoldDB" id="A0A8S4R3S7"/>
<comment type="subcellular location">
    <subcellularLocation>
        <location evidence="1">Nucleus</location>
    </subcellularLocation>
</comment>
<name>A0A8S4R3S7_9NEOP</name>
<comment type="caution">
    <text evidence="4">The sequence shown here is derived from an EMBL/GenBank/DDBJ whole genome shotgun (WGS) entry which is preliminary data.</text>
</comment>
<evidence type="ECO:0000256" key="1">
    <source>
        <dbReference type="PROSITE-ProRule" id="PRU00371"/>
    </source>
</evidence>
<dbReference type="PROSITE" id="PS51031">
    <property type="entry name" value="BESS"/>
    <property type="match status" value="1"/>
</dbReference>
<keyword evidence="1" id="KW-0539">Nucleus</keyword>
<keyword evidence="5" id="KW-1185">Reference proteome</keyword>
<organism evidence="4 5">
    <name type="scientific">Pararge aegeria aegeria</name>
    <dbReference type="NCBI Taxonomy" id="348720"/>
    <lineage>
        <taxon>Eukaryota</taxon>
        <taxon>Metazoa</taxon>
        <taxon>Ecdysozoa</taxon>
        <taxon>Arthropoda</taxon>
        <taxon>Hexapoda</taxon>
        <taxon>Insecta</taxon>
        <taxon>Pterygota</taxon>
        <taxon>Neoptera</taxon>
        <taxon>Endopterygota</taxon>
        <taxon>Lepidoptera</taxon>
        <taxon>Glossata</taxon>
        <taxon>Ditrysia</taxon>
        <taxon>Papilionoidea</taxon>
        <taxon>Nymphalidae</taxon>
        <taxon>Satyrinae</taxon>
        <taxon>Satyrini</taxon>
        <taxon>Parargina</taxon>
        <taxon>Pararge</taxon>
    </lineage>
</organism>
<dbReference type="OrthoDB" id="6616165at2759"/>
<evidence type="ECO:0000313" key="4">
    <source>
        <dbReference type="EMBL" id="CAH2228617.1"/>
    </source>
</evidence>
<dbReference type="InterPro" id="IPR004210">
    <property type="entry name" value="BESS_motif"/>
</dbReference>
<accession>A0A8S4R3S7</accession>
<evidence type="ECO:0000256" key="2">
    <source>
        <dbReference type="SAM" id="MobiDB-lite"/>
    </source>
</evidence>
<feature type="compositionally biased region" description="Polar residues" evidence="2">
    <location>
        <begin position="203"/>
        <end position="223"/>
    </location>
</feature>
<proteinExistence type="predicted"/>
<dbReference type="EMBL" id="CAKXAJ010024384">
    <property type="protein sequence ID" value="CAH2228617.1"/>
    <property type="molecule type" value="Genomic_DNA"/>
</dbReference>
<reference evidence="4" key="1">
    <citation type="submission" date="2022-03" db="EMBL/GenBank/DDBJ databases">
        <authorList>
            <person name="Lindestad O."/>
        </authorList>
    </citation>
    <scope>NUCLEOTIDE SEQUENCE</scope>
</reference>
<protein>
    <submittedName>
        <fullName evidence="4">Jg3796 protein</fullName>
    </submittedName>
</protein>
<dbReference type="GO" id="GO:0003677">
    <property type="term" value="F:DNA binding"/>
    <property type="evidence" value="ECO:0007669"/>
    <property type="project" value="InterPro"/>
</dbReference>
<feature type="region of interest" description="Disordered" evidence="2">
    <location>
        <begin position="203"/>
        <end position="234"/>
    </location>
</feature>
<dbReference type="Proteomes" id="UP000838756">
    <property type="component" value="Unassembled WGS sequence"/>
</dbReference>
<dbReference type="GO" id="GO:0005634">
    <property type="term" value="C:nucleus"/>
    <property type="evidence" value="ECO:0007669"/>
    <property type="project" value="UniProtKB-SubCell"/>
</dbReference>
<evidence type="ECO:0000313" key="5">
    <source>
        <dbReference type="Proteomes" id="UP000838756"/>
    </source>
</evidence>